<comment type="caution">
    <text evidence="1">The sequence shown here is derived from an EMBL/GenBank/DDBJ whole genome shotgun (WGS) entry which is preliminary data.</text>
</comment>
<reference evidence="2" key="1">
    <citation type="journal article" date="2019" name="Int. J. Syst. Evol. Microbiol.">
        <title>The Global Catalogue of Microorganisms (GCM) 10K type strain sequencing project: providing services to taxonomists for standard genome sequencing and annotation.</title>
        <authorList>
            <consortium name="The Broad Institute Genomics Platform"/>
            <consortium name="The Broad Institute Genome Sequencing Center for Infectious Disease"/>
            <person name="Wu L."/>
            <person name="Ma J."/>
        </authorList>
    </citation>
    <scope>NUCLEOTIDE SEQUENCE [LARGE SCALE GENOMIC DNA]</scope>
    <source>
        <strain evidence="2">CCUG 54527</strain>
    </source>
</reference>
<organism evidence="1 2">
    <name type="scientific">Paenisporosarcina macmurdoensis</name>
    <dbReference type="NCBI Taxonomy" id="212659"/>
    <lineage>
        <taxon>Bacteria</taxon>
        <taxon>Bacillati</taxon>
        <taxon>Bacillota</taxon>
        <taxon>Bacilli</taxon>
        <taxon>Bacillales</taxon>
        <taxon>Caryophanaceae</taxon>
        <taxon>Paenisporosarcina</taxon>
    </lineage>
</organism>
<sequence>MILNNFRSIILFITLFYLVGCQSEDSLKPMTFQEIYPDNLSDVTKIEIRQGGGELKTITDLEIIDDWIDSIKDIIFEPDENQEGRVGYLYSVKLFEENDVKIFFDTSEIGDYYYRSNNQIVERIDKLFVES</sequence>
<dbReference type="RefSeq" id="WP_377734780.1">
    <property type="nucleotide sequence ID" value="NZ_JBHSRI010000022.1"/>
</dbReference>
<evidence type="ECO:0000313" key="1">
    <source>
        <dbReference type="EMBL" id="MFC6040362.1"/>
    </source>
</evidence>
<gene>
    <name evidence="1" type="ORF">ACFPYN_13115</name>
</gene>
<evidence type="ECO:0000313" key="2">
    <source>
        <dbReference type="Proteomes" id="UP001596170"/>
    </source>
</evidence>
<proteinExistence type="predicted"/>
<name>A0ABW1LAW8_9BACL</name>
<dbReference type="Proteomes" id="UP001596170">
    <property type="component" value="Unassembled WGS sequence"/>
</dbReference>
<dbReference type="EMBL" id="JBHSRI010000022">
    <property type="protein sequence ID" value="MFC6040362.1"/>
    <property type="molecule type" value="Genomic_DNA"/>
</dbReference>
<evidence type="ECO:0008006" key="3">
    <source>
        <dbReference type="Google" id="ProtNLM"/>
    </source>
</evidence>
<keyword evidence="2" id="KW-1185">Reference proteome</keyword>
<protein>
    <recommendedName>
        <fullName evidence="3">Lipoprotein</fullName>
    </recommendedName>
</protein>
<accession>A0ABW1LAW8</accession>